<dbReference type="Pfam" id="PF14769">
    <property type="entry name" value="CLAMP"/>
    <property type="match status" value="1"/>
</dbReference>
<reference evidence="2" key="2">
    <citation type="submission" date="2025-08" db="UniProtKB">
        <authorList>
            <consortium name="Ensembl"/>
        </authorList>
    </citation>
    <scope>IDENTIFICATION</scope>
</reference>
<feature type="region of interest" description="Disordered" evidence="1">
    <location>
        <begin position="182"/>
        <end position="222"/>
    </location>
</feature>
<dbReference type="Proteomes" id="UP000265140">
    <property type="component" value="Chromosome 5"/>
</dbReference>
<proteinExistence type="predicted"/>
<reference evidence="2" key="3">
    <citation type="submission" date="2025-09" db="UniProtKB">
        <authorList>
            <consortium name="Ensembl"/>
        </authorList>
    </citation>
    <scope>IDENTIFICATION</scope>
</reference>
<evidence type="ECO:0000313" key="2">
    <source>
        <dbReference type="Ensembl" id="ENSELUP00000088927.1"/>
    </source>
</evidence>
<feature type="compositionally biased region" description="Basic and acidic residues" evidence="1">
    <location>
        <begin position="212"/>
        <end position="222"/>
    </location>
</feature>
<reference evidence="2 3" key="1">
    <citation type="submission" date="2020-02" db="EMBL/GenBank/DDBJ databases">
        <title>Esox lucius (northern pike) genome, fEsoLuc1, primary haplotype.</title>
        <authorList>
            <person name="Myers G."/>
            <person name="Karagic N."/>
            <person name="Meyer A."/>
            <person name="Pippel M."/>
            <person name="Reichard M."/>
            <person name="Winkler S."/>
            <person name="Tracey A."/>
            <person name="Sims Y."/>
            <person name="Howe K."/>
            <person name="Rhie A."/>
            <person name="Formenti G."/>
            <person name="Durbin R."/>
            <person name="Fedrigo O."/>
            <person name="Jarvis E.D."/>
        </authorList>
    </citation>
    <scope>NUCLEOTIDE SEQUENCE [LARGE SCALE GENOMIC DNA]</scope>
</reference>
<feature type="compositionally biased region" description="Basic and acidic residues" evidence="1">
    <location>
        <begin position="185"/>
        <end position="194"/>
    </location>
</feature>
<dbReference type="GeneID" id="105021302"/>
<dbReference type="GeneTree" id="ENSGT00940000154323"/>
<keyword evidence="3" id="KW-1185">Reference proteome</keyword>
<dbReference type="AlphaFoldDB" id="A0AAY5KR05"/>
<protein>
    <submittedName>
        <fullName evidence="2">Uncharacterized protein</fullName>
    </submittedName>
</protein>
<dbReference type="PANTHER" id="PTHR28457">
    <property type="entry name" value="COILED-COIL DOMAIN-CONTAINING PROTEIN 189"/>
    <property type="match status" value="1"/>
</dbReference>
<accession>A0AAY5KR05</accession>
<dbReference type="Ensembl" id="ENSELUT00000101764.1">
    <property type="protein sequence ID" value="ENSELUP00000088927.1"/>
    <property type="gene ID" value="ENSELUG00000010298.3"/>
</dbReference>
<evidence type="ECO:0000313" key="3">
    <source>
        <dbReference type="Proteomes" id="UP000265140"/>
    </source>
</evidence>
<sequence>MPGKIKEPQTLNPKVLLWADVCHNDMKEIDNTKSIPELERILCRVLGVDIPEPRRGVLLELYVHTVLFCRKNNYNREQTSALLSIVKRMHLANTETPINNMDHCFAYCSDLLLCHSVRRPPFSICLFSSEEVTGILKHLLNTYFRHYSQYKYIFTPQVRLDLSFTYSGMPDEDSVTEDVVSAANGERKKEKETETAEGEQPIEAVEPLPELAKTDPSPKSDLRTIIQQEIRKEIMHMKGQLEQRLKESTDELNSVLTSLETSFHGKK</sequence>
<evidence type="ECO:0000256" key="1">
    <source>
        <dbReference type="SAM" id="MobiDB-lite"/>
    </source>
</evidence>
<dbReference type="PANTHER" id="PTHR28457:SF1">
    <property type="entry name" value="CILIA- AND FLAGELLA-ASSOCIATED PROTEIN 119"/>
    <property type="match status" value="1"/>
</dbReference>
<dbReference type="InterPro" id="IPR032727">
    <property type="entry name" value="CLAMP"/>
</dbReference>
<name>A0AAY5KR05_ESOLU</name>
<dbReference type="CTD" id="90835"/>
<dbReference type="KEGG" id="els:105021302"/>
<organism evidence="2 3">
    <name type="scientific">Esox lucius</name>
    <name type="common">Northern pike</name>
    <dbReference type="NCBI Taxonomy" id="8010"/>
    <lineage>
        <taxon>Eukaryota</taxon>
        <taxon>Metazoa</taxon>
        <taxon>Chordata</taxon>
        <taxon>Craniata</taxon>
        <taxon>Vertebrata</taxon>
        <taxon>Euteleostomi</taxon>
        <taxon>Actinopterygii</taxon>
        <taxon>Neopterygii</taxon>
        <taxon>Teleostei</taxon>
        <taxon>Protacanthopterygii</taxon>
        <taxon>Esociformes</taxon>
        <taxon>Esocidae</taxon>
        <taxon>Esox</taxon>
    </lineage>
</organism>
<dbReference type="RefSeq" id="XP_010887172.2">
    <property type="nucleotide sequence ID" value="XM_010888870.4"/>
</dbReference>